<comment type="caution">
    <text evidence="3">The sequence shown here is derived from an EMBL/GenBank/DDBJ whole genome shotgun (WGS) entry which is preliminary data.</text>
</comment>
<accession>A0ABT2PI70</accession>
<dbReference type="EMBL" id="JAODOR010000017">
    <property type="protein sequence ID" value="MCT9003194.1"/>
    <property type="molecule type" value="Genomic_DNA"/>
</dbReference>
<reference evidence="3 4" key="1">
    <citation type="journal article" date="2024" name="Int. J. Syst. Evol. Microbiol.">
        <title>Microbacterium memoriense sp. nov., a member of the Actinomycetota from marine beach sediment of the north coast of Portugal.</title>
        <authorList>
            <person name="Santos J.D.N.D."/>
            <person name="Klimek D."/>
            <person name="Calusinska M."/>
            <person name="Lobo-da-Cunha A."/>
            <person name="Catita J."/>
            <person name="Goncalves H."/>
            <person name="Gonzalez I."/>
            <person name="Lage O.M."/>
        </authorList>
    </citation>
    <scope>NUCLEOTIDE SEQUENCE [LARGE SCALE GENOMIC DNA]</scope>
    <source>
        <strain evidence="3 4">PMIC_1C1B</strain>
    </source>
</reference>
<feature type="transmembrane region" description="Helical" evidence="2">
    <location>
        <begin position="5"/>
        <end position="25"/>
    </location>
</feature>
<sequence>MGRTVLRTTVIAVVVLGFLLLWASIAFDWPAAQWIVLIGYVLLAIAITVGLIRRRRQPRAADSELSASDAYSDIQLGRSPITHYPRDEASTSQIGDAPEGR</sequence>
<gene>
    <name evidence="3" type="ORF">N4R40_12575</name>
</gene>
<keyword evidence="2" id="KW-1133">Transmembrane helix</keyword>
<feature type="transmembrane region" description="Helical" evidence="2">
    <location>
        <begin position="31"/>
        <end position="52"/>
    </location>
</feature>
<name>A0ABT2PI70_9MICO</name>
<feature type="region of interest" description="Disordered" evidence="1">
    <location>
        <begin position="76"/>
        <end position="101"/>
    </location>
</feature>
<dbReference type="RefSeq" id="WP_261607727.1">
    <property type="nucleotide sequence ID" value="NZ_JAODOR010000017.1"/>
</dbReference>
<organism evidence="3 4">
    <name type="scientific">Microbacterium memoriense</name>
    <dbReference type="NCBI Taxonomy" id="2978350"/>
    <lineage>
        <taxon>Bacteria</taxon>
        <taxon>Bacillati</taxon>
        <taxon>Actinomycetota</taxon>
        <taxon>Actinomycetes</taxon>
        <taxon>Micrococcales</taxon>
        <taxon>Microbacteriaceae</taxon>
        <taxon>Microbacterium</taxon>
    </lineage>
</organism>
<evidence type="ECO:0000256" key="1">
    <source>
        <dbReference type="SAM" id="MobiDB-lite"/>
    </source>
</evidence>
<keyword evidence="4" id="KW-1185">Reference proteome</keyword>
<evidence type="ECO:0000313" key="3">
    <source>
        <dbReference type="EMBL" id="MCT9003194.1"/>
    </source>
</evidence>
<keyword evidence="2" id="KW-0472">Membrane</keyword>
<evidence type="ECO:0000313" key="4">
    <source>
        <dbReference type="Proteomes" id="UP001300496"/>
    </source>
</evidence>
<dbReference type="Proteomes" id="UP001300496">
    <property type="component" value="Unassembled WGS sequence"/>
</dbReference>
<evidence type="ECO:0000256" key="2">
    <source>
        <dbReference type="SAM" id="Phobius"/>
    </source>
</evidence>
<protein>
    <submittedName>
        <fullName evidence="3">Uncharacterized protein</fullName>
    </submittedName>
</protein>
<keyword evidence="2" id="KW-0812">Transmembrane</keyword>
<proteinExistence type="predicted"/>